<dbReference type="EMBL" id="CP108021">
    <property type="protein sequence ID" value="WUM22417.1"/>
    <property type="molecule type" value="Genomic_DNA"/>
</dbReference>
<feature type="transmembrane region" description="Helical" evidence="5">
    <location>
        <begin position="229"/>
        <end position="251"/>
    </location>
</feature>
<dbReference type="CDD" id="cd17321">
    <property type="entry name" value="MFS_MMR_MDR_like"/>
    <property type="match status" value="1"/>
</dbReference>
<feature type="transmembrane region" description="Helical" evidence="5">
    <location>
        <begin position="56"/>
        <end position="76"/>
    </location>
</feature>
<evidence type="ECO:0000256" key="2">
    <source>
        <dbReference type="ARBA" id="ARBA00022692"/>
    </source>
</evidence>
<protein>
    <submittedName>
        <fullName evidence="7">MFS transporter</fullName>
    </submittedName>
</protein>
<feature type="transmembrane region" description="Helical" evidence="5">
    <location>
        <begin position="143"/>
        <end position="168"/>
    </location>
</feature>
<dbReference type="Proteomes" id="UP001432128">
    <property type="component" value="Chromosome"/>
</dbReference>
<dbReference type="Gene3D" id="1.20.1250.20">
    <property type="entry name" value="MFS general substrate transporter like domains"/>
    <property type="match status" value="2"/>
</dbReference>
<keyword evidence="2 5" id="KW-0812">Transmembrane</keyword>
<dbReference type="PANTHER" id="PTHR42718">
    <property type="entry name" value="MAJOR FACILITATOR SUPERFAMILY MULTIDRUG TRANSPORTER MFSC"/>
    <property type="match status" value="1"/>
</dbReference>
<evidence type="ECO:0000256" key="4">
    <source>
        <dbReference type="ARBA" id="ARBA00023136"/>
    </source>
</evidence>
<dbReference type="GO" id="GO:0022857">
    <property type="term" value="F:transmembrane transporter activity"/>
    <property type="evidence" value="ECO:0007669"/>
    <property type="project" value="InterPro"/>
</dbReference>
<name>A0AAU4K913_9NOCA</name>
<sequence>MMRPLDPDGPPYSRRWAGLLVLCLSLLIVVMANTALMVAAPRMTEALNLSSSDLQWVIDGYTVPYAALMLLFGAIGDKFSRRGALWIGLVIFAAGSTYGSLADSTTTVIISRVIMGFGAAVIMPATLSLLVSMFPRSERARAITLWSATSGLAIALGPLIAGALLVHFSWESTFLINLPIVVIAAIAALFVVPPSKAHDAGCPDPVGALLSVIAIASLVYAIIQGAHFGWSALPVSAAVVAVVGLILFVLWELRCSEPMLEVRRFTNRTFSGATLAVFLFFLVTFGVIYYVAQYMQFVLRMSALETGIRLLPLAAAVFVGAFVSARGIKRFGIQATVGAGMALGAIGTLLLVRIGDGSTYLDFLPTLILLGLAIGVAQPPSTDAIMGAFPENRLGVGGGVNDTSLELGGSLGIAILGSILATSYTSTISPTVNAMAKQAAGIPLSPDQAAQAKAVFDAARESVGGASIATDQVRQSIAAMQSTPAAARQVEILTAQARELDAAAAHAFSAAVSHTSIIGGAILAIGTALVTVLLRRSKSDN</sequence>
<dbReference type="PANTHER" id="PTHR42718:SF42">
    <property type="entry name" value="EXPORT PROTEIN"/>
    <property type="match status" value="1"/>
</dbReference>
<accession>A0AAU4K913</accession>
<feature type="domain" description="Major facilitator superfamily (MFS) profile" evidence="6">
    <location>
        <begin position="18"/>
        <end position="538"/>
    </location>
</feature>
<feature type="transmembrane region" description="Helical" evidence="5">
    <location>
        <begin position="205"/>
        <end position="223"/>
    </location>
</feature>
<feature type="transmembrane region" description="Helical" evidence="5">
    <location>
        <begin position="83"/>
        <end position="102"/>
    </location>
</feature>
<feature type="transmembrane region" description="Helical" evidence="5">
    <location>
        <begin position="174"/>
        <end position="193"/>
    </location>
</feature>
<dbReference type="SUPFAM" id="SSF103473">
    <property type="entry name" value="MFS general substrate transporter"/>
    <property type="match status" value="1"/>
</dbReference>
<dbReference type="AlphaFoldDB" id="A0AAU4K913"/>
<comment type="subcellular location">
    <subcellularLocation>
        <location evidence="1">Cell membrane</location>
        <topology evidence="1">Multi-pass membrane protein</topology>
    </subcellularLocation>
</comment>
<keyword evidence="8" id="KW-1185">Reference proteome</keyword>
<dbReference type="KEGG" id="whr:OG579_15290"/>
<keyword evidence="3 5" id="KW-1133">Transmembrane helix</keyword>
<feature type="transmembrane region" description="Helical" evidence="5">
    <location>
        <begin position="272"/>
        <end position="290"/>
    </location>
</feature>
<evidence type="ECO:0000259" key="6">
    <source>
        <dbReference type="PROSITE" id="PS50850"/>
    </source>
</evidence>
<feature type="transmembrane region" description="Helical" evidence="5">
    <location>
        <begin position="108"/>
        <end position="131"/>
    </location>
</feature>
<evidence type="ECO:0000256" key="5">
    <source>
        <dbReference type="SAM" id="Phobius"/>
    </source>
</evidence>
<evidence type="ECO:0000256" key="3">
    <source>
        <dbReference type="ARBA" id="ARBA00022989"/>
    </source>
</evidence>
<dbReference type="InterPro" id="IPR011701">
    <property type="entry name" value="MFS"/>
</dbReference>
<evidence type="ECO:0000313" key="8">
    <source>
        <dbReference type="Proteomes" id="UP001432128"/>
    </source>
</evidence>
<evidence type="ECO:0000256" key="1">
    <source>
        <dbReference type="ARBA" id="ARBA00004651"/>
    </source>
</evidence>
<feature type="transmembrane region" description="Helical" evidence="5">
    <location>
        <begin position="516"/>
        <end position="534"/>
    </location>
</feature>
<feature type="transmembrane region" description="Helical" evidence="5">
    <location>
        <begin position="335"/>
        <end position="354"/>
    </location>
</feature>
<gene>
    <name evidence="7" type="ORF">OG579_15290</name>
</gene>
<dbReference type="GO" id="GO:0005886">
    <property type="term" value="C:plasma membrane"/>
    <property type="evidence" value="ECO:0007669"/>
    <property type="project" value="UniProtKB-SubCell"/>
</dbReference>
<dbReference type="PROSITE" id="PS50850">
    <property type="entry name" value="MFS"/>
    <property type="match status" value="1"/>
</dbReference>
<dbReference type="InterPro" id="IPR020846">
    <property type="entry name" value="MFS_dom"/>
</dbReference>
<feature type="transmembrane region" description="Helical" evidence="5">
    <location>
        <begin position="310"/>
        <end position="328"/>
    </location>
</feature>
<evidence type="ECO:0000313" key="7">
    <source>
        <dbReference type="EMBL" id="WUM22417.1"/>
    </source>
</evidence>
<dbReference type="Pfam" id="PF07690">
    <property type="entry name" value="MFS_1"/>
    <property type="match status" value="1"/>
</dbReference>
<reference evidence="7 8" key="1">
    <citation type="submission" date="2022-10" db="EMBL/GenBank/DDBJ databases">
        <title>The complete genomes of actinobacterial strains from the NBC collection.</title>
        <authorList>
            <person name="Joergensen T.S."/>
            <person name="Alvarez Arevalo M."/>
            <person name="Sterndorff E.B."/>
            <person name="Faurdal D."/>
            <person name="Vuksanovic O."/>
            <person name="Mourched A.-S."/>
            <person name="Charusanti P."/>
            <person name="Shaw S."/>
            <person name="Blin K."/>
            <person name="Weber T."/>
        </authorList>
    </citation>
    <scope>NUCLEOTIDE SEQUENCE [LARGE SCALE GENOMIC DNA]</scope>
    <source>
        <strain evidence="7 8">NBC_00319</strain>
    </source>
</reference>
<organism evidence="7 8">
    <name type="scientific">Williamsia herbipolensis</name>
    <dbReference type="NCBI Taxonomy" id="1603258"/>
    <lineage>
        <taxon>Bacteria</taxon>
        <taxon>Bacillati</taxon>
        <taxon>Actinomycetota</taxon>
        <taxon>Actinomycetes</taxon>
        <taxon>Mycobacteriales</taxon>
        <taxon>Nocardiaceae</taxon>
        <taxon>Williamsia</taxon>
    </lineage>
</organism>
<keyword evidence="4 5" id="KW-0472">Membrane</keyword>
<dbReference type="InterPro" id="IPR036259">
    <property type="entry name" value="MFS_trans_sf"/>
</dbReference>
<proteinExistence type="predicted"/>